<dbReference type="PANTHER" id="PTHR39431">
    <property type="entry name" value="FRPA/C-RELATED PROTEIN"/>
    <property type="match status" value="1"/>
</dbReference>
<gene>
    <name evidence="1" type="ORF">A7985_06165</name>
</gene>
<name>A0A1C0TW08_9GAMM</name>
<proteinExistence type="predicted"/>
<sequence>MKIESAQINLVNKHDEKRHIYEKRTEITRSTNSDITENSVAKQLEGAEIDDELGMNMDAKMYILKLLVQRLTGKEVKWYEDVIGKDISHHEASQMISRTQSSTGEQNPPTQVMVERLIHESQSNALKVGGQIKLENGKQLNFLFKAEFEQSYTSYHRAIENVNMKDPLVISFTNRAVELDKEDMHFDIDADGKKDQFAHLKKGYGYLALDLNQNNKVDDGTELFGALSGNGFSDLARYDEDQNGFIDEHDSIFDSLRVWVKNKDEDKLISLEEAKIGAVSVANVQTPLNIRQSRELKGAVRKSGFYLSENGTPGLIQQVDYVV</sequence>
<reference evidence="2" key="1">
    <citation type="submission" date="2016-07" db="EMBL/GenBank/DDBJ databases">
        <authorList>
            <person name="Florea S."/>
            <person name="Webb J.S."/>
            <person name="Jaromczyk J."/>
            <person name="Schardl C.L."/>
        </authorList>
    </citation>
    <scope>NUCLEOTIDE SEQUENCE [LARGE SCALE GENOMIC DNA]</scope>
    <source>
        <strain evidence="2">IPB1</strain>
    </source>
</reference>
<evidence type="ECO:0008006" key="3">
    <source>
        <dbReference type="Google" id="ProtNLM"/>
    </source>
</evidence>
<comment type="caution">
    <text evidence="1">The sequence shown here is derived from an EMBL/GenBank/DDBJ whole genome shotgun (WGS) entry which is preliminary data.</text>
</comment>
<dbReference type="RefSeq" id="WP_065789539.1">
    <property type="nucleotide sequence ID" value="NZ_MAUJ01000001.1"/>
</dbReference>
<dbReference type="EMBL" id="MAUJ01000001">
    <property type="protein sequence ID" value="OCQ23522.1"/>
    <property type="molecule type" value="Genomic_DNA"/>
</dbReference>
<accession>A0A1C0TW08</accession>
<dbReference type="OrthoDB" id="1676884at2"/>
<organism evidence="1 2">
    <name type="scientific">Pseudoalteromonas luteoviolacea</name>
    <dbReference type="NCBI Taxonomy" id="43657"/>
    <lineage>
        <taxon>Bacteria</taxon>
        <taxon>Pseudomonadati</taxon>
        <taxon>Pseudomonadota</taxon>
        <taxon>Gammaproteobacteria</taxon>
        <taxon>Alteromonadales</taxon>
        <taxon>Pseudoalteromonadaceae</taxon>
        <taxon>Pseudoalteromonas</taxon>
    </lineage>
</organism>
<evidence type="ECO:0000313" key="2">
    <source>
        <dbReference type="Proteomes" id="UP000093366"/>
    </source>
</evidence>
<dbReference type="AlphaFoldDB" id="A0A1C0TW08"/>
<protein>
    <recommendedName>
        <fullName evidence="3">VCBS repeat-containing protein</fullName>
    </recommendedName>
</protein>
<dbReference type="Proteomes" id="UP000093366">
    <property type="component" value="Unassembled WGS sequence"/>
</dbReference>
<evidence type="ECO:0000313" key="1">
    <source>
        <dbReference type="EMBL" id="OCQ23522.1"/>
    </source>
</evidence>
<dbReference type="PANTHER" id="PTHR39431:SF1">
    <property type="entry name" value="FRPA_C-RELATED PROTEIN"/>
    <property type="match status" value="1"/>
</dbReference>